<organism evidence="11">
    <name type="scientific">Corethrella appendiculata</name>
    <dbReference type="NCBI Taxonomy" id="1370023"/>
    <lineage>
        <taxon>Eukaryota</taxon>
        <taxon>Metazoa</taxon>
        <taxon>Ecdysozoa</taxon>
        <taxon>Arthropoda</taxon>
        <taxon>Hexapoda</taxon>
        <taxon>Insecta</taxon>
        <taxon>Pterygota</taxon>
        <taxon>Neoptera</taxon>
        <taxon>Endopterygota</taxon>
        <taxon>Diptera</taxon>
        <taxon>Nematocera</taxon>
        <taxon>Culicoidea</taxon>
        <taxon>Chaoboridae</taxon>
        <taxon>Corethrella</taxon>
    </lineage>
</organism>
<feature type="compositionally biased region" description="Low complexity" evidence="9">
    <location>
        <begin position="1443"/>
        <end position="1456"/>
    </location>
</feature>
<dbReference type="GO" id="GO:0005524">
    <property type="term" value="F:ATP binding"/>
    <property type="evidence" value="ECO:0007669"/>
    <property type="project" value="UniProtKB-UniRule"/>
</dbReference>
<evidence type="ECO:0000256" key="8">
    <source>
        <dbReference type="PROSITE-ProRule" id="PRU10141"/>
    </source>
</evidence>
<evidence type="ECO:0000313" key="11">
    <source>
        <dbReference type="EMBL" id="JAB59552.1"/>
    </source>
</evidence>
<feature type="domain" description="Protein kinase" evidence="10">
    <location>
        <begin position="607"/>
        <end position="865"/>
    </location>
</feature>
<dbReference type="InterPro" id="IPR011009">
    <property type="entry name" value="Kinase-like_dom_sf"/>
</dbReference>
<keyword evidence="6 8" id="KW-0067">ATP-binding</keyword>
<dbReference type="Pfam" id="PF19039">
    <property type="entry name" value="ASK_PH"/>
    <property type="match status" value="1"/>
</dbReference>
<feature type="region of interest" description="Disordered" evidence="9">
    <location>
        <begin position="1443"/>
        <end position="1469"/>
    </location>
</feature>
<feature type="binding site" evidence="8">
    <location>
        <position position="636"/>
    </location>
    <ligand>
        <name>ATP</name>
        <dbReference type="ChEBI" id="CHEBI:30616"/>
    </ligand>
</feature>
<dbReference type="SUPFAM" id="SSF56112">
    <property type="entry name" value="Protein kinase-like (PK-like)"/>
    <property type="match status" value="1"/>
</dbReference>
<evidence type="ECO:0000256" key="1">
    <source>
        <dbReference type="ARBA" id="ARBA00022527"/>
    </source>
</evidence>
<feature type="region of interest" description="Disordered" evidence="9">
    <location>
        <begin position="954"/>
        <end position="974"/>
    </location>
</feature>
<dbReference type="Gene3D" id="1.10.510.10">
    <property type="entry name" value="Transferase(Phosphotransferase) domain 1"/>
    <property type="match status" value="1"/>
</dbReference>
<feature type="non-terminal residue" evidence="11">
    <location>
        <position position="1"/>
    </location>
</feature>
<keyword evidence="5 11" id="KW-0418">Kinase</keyword>
<feature type="compositionally biased region" description="Acidic residues" evidence="9">
    <location>
        <begin position="1155"/>
        <end position="1169"/>
    </location>
</feature>
<dbReference type="InterPro" id="IPR046873">
    <property type="entry name" value="HisK-N-like"/>
</dbReference>
<dbReference type="PROSITE" id="PS50011">
    <property type="entry name" value="PROTEIN_KINASE_DOM"/>
    <property type="match status" value="1"/>
</dbReference>
<dbReference type="PANTHER" id="PTHR11584">
    <property type="entry name" value="SERINE/THREONINE PROTEIN KINASE"/>
    <property type="match status" value="1"/>
</dbReference>
<dbReference type="CDD" id="cd06624">
    <property type="entry name" value="STKc_ASK"/>
    <property type="match status" value="1"/>
</dbReference>
<keyword evidence="1" id="KW-0723">Serine/threonine-protein kinase</keyword>
<reference evidence="11" key="1">
    <citation type="journal article" date="2014" name="Insect Biochem. Mol. Biol.">
        <title>An insight into the sialome of the frog biting fly, Corethrella appendiculata.</title>
        <authorList>
            <person name="Ribeiro J.M.C."/>
            <person name="Chagas A.C."/>
            <person name="Pham V.M."/>
            <person name="Lounibos L.P."/>
            <person name="Calvo E."/>
        </authorList>
    </citation>
    <scope>NUCLEOTIDE SEQUENCE</scope>
    <source>
        <tissue evidence="11">Salivary glands</tissue>
    </source>
</reference>
<feature type="compositionally biased region" description="Polar residues" evidence="9">
    <location>
        <begin position="1170"/>
        <end position="1180"/>
    </location>
</feature>
<dbReference type="PROSITE" id="PS00108">
    <property type="entry name" value="PROTEIN_KINASE_ST"/>
    <property type="match status" value="1"/>
</dbReference>
<accession>W4VRS4</accession>
<evidence type="ECO:0000256" key="7">
    <source>
        <dbReference type="ARBA" id="ARBA00023054"/>
    </source>
</evidence>
<dbReference type="FunFam" id="3.30.200.20:FF:000487">
    <property type="entry name" value="Serine/threonine protein kinase, putative"/>
    <property type="match status" value="1"/>
</dbReference>
<dbReference type="GO" id="GO:0000165">
    <property type="term" value="P:MAPK cascade"/>
    <property type="evidence" value="ECO:0007669"/>
    <property type="project" value="InterPro"/>
</dbReference>
<dbReference type="Pfam" id="PF20309">
    <property type="entry name" value="DRHyd-ASK"/>
    <property type="match status" value="1"/>
</dbReference>
<name>W4VRS4_9DIPT</name>
<evidence type="ECO:0000256" key="5">
    <source>
        <dbReference type="ARBA" id="ARBA00022777"/>
    </source>
</evidence>
<dbReference type="InterPro" id="IPR046872">
    <property type="entry name" value="DRHyd-ASK"/>
</dbReference>
<keyword evidence="2" id="KW-0808">Transferase</keyword>
<dbReference type="Pfam" id="PF00069">
    <property type="entry name" value="Pkinase"/>
    <property type="match status" value="1"/>
</dbReference>
<keyword evidence="3" id="KW-0479">Metal-binding</keyword>
<feature type="region of interest" description="Disordered" evidence="9">
    <location>
        <begin position="1147"/>
        <end position="1181"/>
    </location>
</feature>
<evidence type="ECO:0000256" key="9">
    <source>
        <dbReference type="SAM" id="MobiDB-lite"/>
    </source>
</evidence>
<sequence>TMTDSMSNLSDISNNTAIPNTRQHMDVACVIDVNQPENLSHRKCALEQLKQTCSLVNANLQILQFEKLDFGETNSLDIFYNADVAIVDLSIQYQQSTLSYRLGVRESFGMKENIVLYNDTQSEATLRLKISCGNYTFLPYTLLECGTCVITNPVKGSYNEEQLDPKQTLMTKLKKIFQDVEIQSKAHMREKFLADLRAAREHYVNNVGELQKVFHNMRKRLDDPNVLSGEVIQSYMYSLRDIQDYDAMVQLVEDLQTIPNKQNYISTGNMNYLYAFALNRRNTDGDREKALQTCVNALEKKENHFPDMLCLCGRIYKDIFVESKHTNQESLKNAIRWYRRSFEVQPNEYAGINLATLLVIEGKDFSNTEELQHIGMVLNNLIGKKGSLSSLREYWDVATFFEISVLAENYAKAIQAAECMFKLKPPNWYLKSTIGNISLIDRFRKKSDESDSNIEQQIFQFWMEFFLEATKDEASSNVRFPILILEPQKIYMPSFITVNMDAEEKSIQIINICISHTRGDCRKVHDFLFTASQIKSVSLYKRDERCAYLYVHQNSDDFQIYFPSVHCRQKFYDIILQMTADQGAGFVDLSIQTANDEIKYEYDLDDQNKRIILGRGTYGIVYAARDLNTQVRIAVKEVPEKNNHDVQPLHEEIKLHSQLRHRNIVQYWGSISEDNFFKIFMEQVPGGSLSALLRSKWGPLKDNESTIAFYSKQILEGLKYLHDQKIVHRDIKGDNVLVNTYSGVVKISDFGTSKRLAGINPNTETFTGTLQYMAPEVIDQGVRGYGPAADIWSFGCTIVEMATGKPPFIELGSAQAAMFKVGFYKHHPEIPEELSQIAKNFILKCFVVDVEKRATAAELLEDPFLSEKHKKIRQSTTTAEFSRSISVPADRLVSKTLTSQSSLSSINSPTTPDIDSITSFTTKSSIIRKNTLPSHLTPIQMPNTINCLSNLANTPSIENETDPDNSTFSLNRRSSSGVLLSPEVEITAGTTKTIPGLNEANESDGFYLLKKDSQRRATLSKVLTHDESKICYVWMEKMENDRKEEVVINMSHLEILIRALRDYIIEKNKAILDAAFEQLKKSLDFDSTAIDHLHLALYSFQEAVITVLRSHSIKPHWMFALDNLVKSAVSAGIMALSPELGANIGLSHAHRNHDDDDDEDRDDDEEDGELSTSGVGTVNSVKLMKPTKTTNEKYSAEQITVLKAENQRLMEVLYESHKNYQTILKTTIDDQRVNTELWKTLTNQFSNILSSYERTISTDATSTTTDNNNPQSPSTSNPSDTIDGRQNKLSHSNRKCDKKLVKQLNFSTVPPEEIDYQPQIIDMRLLDWLIVNQFDESVRKSILIEEFTYDDFIYQTDKEDIRRIGLRCGTEVRLWSAIQKQRQQPSNTNTNHHNFTLQNIQSHQNQQQQISNNSSPFFDPVQNGVNLMNETMQCDNSNYKSLSNSNSYDSTNSATATGSSDYESCNGFD</sequence>
<dbReference type="Pfam" id="PF20302">
    <property type="entry name" value="HisK-N-like"/>
    <property type="match status" value="1"/>
</dbReference>
<dbReference type="GO" id="GO:0004674">
    <property type="term" value="F:protein serine/threonine kinase activity"/>
    <property type="evidence" value="ECO:0007669"/>
    <property type="project" value="UniProtKB-KW"/>
</dbReference>
<dbReference type="Gene3D" id="3.30.200.20">
    <property type="entry name" value="Phosphorylase Kinase, domain 1"/>
    <property type="match status" value="1"/>
</dbReference>
<protein>
    <submittedName>
        <fullName evidence="11">Protein serine/threonine kinase</fullName>
    </submittedName>
</protein>
<evidence type="ECO:0000256" key="3">
    <source>
        <dbReference type="ARBA" id="ARBA00022723"/>
    </source>
</evidence>
<dbReference type="InterPro" id="IPR008271">
    <property type="entry name" value="Ser/Thr_kinase_AS"/>
</dbReference>
<evidence type="ECO:0000256" key="6">
    <source>
        <dbReference type="ARBA" id="ARBA00022840"/>
    </source>
</evidence>
<dbReference type="FunFam" id="1.10.510.10:FF:000054">
    <property type="entry name" value="Mitogen-activated protein kinase kinase kinase 5"/>
    <property type="match status" value="1"/>
</dbReference>
<feature type="compositionally biased region" description="Low complexity" evidence="9">
    <location>
        <begin position="1259"/>
        <end position="1281"/>
    </location>
</feature>
<dbReference type="InterPro" id="IPR025136">
    <property type="entry name" value="MAP3K_TRAF-bd"/>
</dbReference>
<dbReference type="PANTHER" id="PTHR11584:SF394">
    <property type="entry name" value="APOPTOTIC SIGNAL-REGULATING KINASE 1, ISOFORM C"/>
    <property type="match status" value="1"/>
</dbReference>
<keyword evidence="7" id="KW-0175">Coiled coil</keyword>
<proteinExistence type="evidence at transcript level"/>
<evidence type="ECO:0000256" key="4">
    <source>
        <dbReference type="ARBA" id="ARBA00022741"/>
    </source>
</evidence>
<evidence type="ECO:0000256" key="2">
    <source>
        <dbReference type="ARBA" id="ARBA00022679"/>
    </source>
</evidence>
<feature type="region of interest" description="Disordered" evidence="9">
    <location>
        <begin position="1259"/>
        <end position="1292"/>
    </location>
</feature>
<dbReference type="GO" id="GO:0046872">
    <property type="term" value="F:metal ion binding"/>
    <property type="evidence" value="ECO:0007669"/>
    <property type="project" value="UniProtKB-KW"/>
</dbReference>
<dbReference type="Pfam" id="PF13281">
    <property type="entry name" value="MAP3K_TRAF_bd"/>
    <property type="match status" value="1"/>
</dbReference>
<dbReference type="PROSITE" id="PS00107">
    <property type="entry name" value="PROTEIN_KINASE_ATP"/>
    <property type="match status" value="1"/>
</dbReference>
<dbReference type="SMART" id="SM00220">
    <property type="entry name" value="S_TKc"/>
    <property type="match status" value="1"/>
</dbReference>
<dbReference type="InterPro" id="IPR000719">
    <property type="entry name" value="Prot_kinase_dom"/>
</dbReference>
<dbReference type="InterPro" id="IPR017441">
    <property type="entry name" value="Protein_kinase_ATP_BS"/>
</dbReference>
<dbReference type="InterPro" id="IPR043969">
    <property type="entry name" value="MAP3K_PH"/>
</dbReference>
<evidence type="ECO:0000259" key="10">
    <source>
        <dbReference type="PROSITE" id="PS50011"/>
    </source>
</evidence>
<dbReference type="EMBL" id="GANO01000319">
    <property type="protein sequence ID" value="JAB59552.1"/>
    <property type="molecule type" value="mRNA"/>
</dbReference>
<keyword evidence="4 8" id="KW-0547">Nucleotide-binding</keyword>